<accession>A0AAN6LUT9</accession>
<protein>
    <submittedName>
        <fullName evidence="5">Uncharacterized protein</fullName>
    </submittedName>
</protein>
<dbReference type="AlphaFoldDB" id="A0AAN6LUT9"/>
<dbReference type="Proteomes" id="UP001280581">
    <property type="component" value="Unassembled WGS sequence"/>
</dbReference>
<evidence type="ECO:0000313" key="5">
    <source>
        <dbReference type="EMBL" id="KAK3203636.1"/>
    </source>
</evidence>
<keyword evidence="2" id="KW-0564">Palmitate</keyword>
<proteinExistence type="predicted"/>
<dbReference type="EMBL" id="WVTA01000010">
    <property type="protein sequence ID" value="KAK3203636.1"/>
    <property type="molecule type" value="Genomic_DNA"/>
</dbReference>
<keyword evidence="3" id="KW-0449">Lipoprotein</keyword>
<sequence length="128" mass="13199">MGNLCGKSSKDENFHGPGRTLGSAPAPATKASVPARVANEGPATSSKPKVTGPGRTVGGASANDTANDPRAAAAAAAEARFNKPVTGDLAKKLEEQKKQTHSKTLQEAARDNLAHRNADANAETRNWN</sequence>
<feature type="region of interest" description="Disordered" evidence="4">
    <location>
        <begin position="1"/>
        <end position="128"/>
    </location>
</feature>
<dbReference type="Pfam" id="PF15811">
    <property type="entry name" value="SVIP"/>
    <property type="match status" value="1"/>
</dbReference>
<gene>
    <name evidence="5" type="ORF">GRF29_106g159957</name>
</gene>
<evidence type="ECO:0000256" key="4">
    <source>
        <dbReference type="SAM" id="MobiDB-lite"/>
    </source>
</evidence>
<evidence type="ECO:0000313" key="6">
    <source>
        <dbReference type="Proteomes" id="UP001280581"/>
    </source>
</evidence>
<keyword evidence="1" id="KW-0519">Myristate</keyword>
<dbReference type="InterPro" id="IPR031632">
    <property type="entry name" value="SVIP"/>
</dbReference>
<feature type="compositionally biased region" description="Basic and acidic residues" evidence="4">
    <location>
        <begin position="108"/>
        <end position="118"/>
    </location>
</feature>
<name>A0AAN6LUT9_9PLEO</name>
<feature type="compositionally biased region" description="Basic and acidic residues" evidence="4">
    <location>
        <begin position="89"/>
        <end position="98"/>
    </location>
</feature>
<evidence type="ECO:0000256" key="1">
    <source>
        <dbReference type="ARBA" id="ARBA00022707"/>
    </source>
</evidence>
<evidence type="ECO:0000256" key="2">
    <source>
        <dbReference type="ARBA" id="ARBA00023139"/>
    </source>
</evidence>
<evidence type="ECO:0000256" key="3">
    <source>
        <dbReference type="ARBA" id="ARBA00023288"/>
    </source>
</evidence>
<organism evidence="5 6">
    <name type="scientific">Pseudopithomyces chartarum</name>
    <dbReference type="NCBI Taxonomy" id="1892770"/>
    <lineage>
        <taxon>Eukaryota</taxon>
        <taxon>Fungi</taxon>
        <taxon>Dikarya</taxon>
        <taxon>Ascomycota</taxon>
        <taxon>Pezizomycotina</taxon>
        <taxon>Dothideomycetes</taxon>
        <taxon>Pleosporomycetidae</taxon>
        <taxon>Pleosporales</taxon>
        <taxon>Massarineae</taxon>
        <taxon>Didymosphaeriaceae</taxon>
        <taxon>Pseudopithomyces</taxon>
    </lineage>
</organism>
<reference evidence="5 6" key="1">
    <citation type="submission" date="2021-02" db="EMBL/GenBank/DDBJ databases">
        <title>Genome assembly of Pseudopithomyces chartarum.</title>
        <authorList>
            <person name="Jauregui R."/>
            <person name="Singh J."/>
            <person name="Voisey C."/>
        </authorList>
    </citation>
    <scope>NUCLEOTIDE SEQUENCE [LARGE SCALE GENOMIC DNA]</scope>
    <source>
        <strain evidence="5 6">AGR01</strain>
    </source>
</reference>
<comment type="caution">
    <text evidence="5">The sequence shown here is derived from an EMBL/GenBank/DDBJ whole genome shotgun (WGS) entry which is preliminary data.</text>
</comment>
<keyword evidence="6" id="KW-1185">Reference proteome</keyword>